<sequence length="362" mass="40683">MRKDGLTAVYEFEDIVGQSRAIKKAIEAAKKIASSDSTVLIYGESGTGKELFAQAIHNASRRKDGPFVPVNFAALPSNLLESELFGYEEGAFTGAKKGGKPGLFEEADGGTIFLDEIGDAPQDFQVRLLRVLQEKRIIRVGGLKAIQLDVRVIAATNKDLWKKVKEGSFRQDLYYRLSVLPLYVPPLRERKEDILVLLGFYLKRYTDGRITNAWDFFEEDTLDYLLSYEWPGNVRELVNLVEYLVSVKDETTRIAIEDLPSHMISGILSAASDLSVKEKREAMIWIMKKIKENDGIGRRALAEMAKRENWNLGEGIIRRMMKQMERDGLIELKIGAKGAVLTGKGKALLEMVENGGKWEEGM</sequence>
<keyword evidence="5" id="KW-0804">Transcription</keyword>
<keyword evidence="3" id="KW-0805">Transcription regulation</keyword>
<dbReference type="InterPro" id="IPR025944">
    <property type="entry name" value="Sigma_54_int_dom_CS"/>
</dbReference>
<dbReference type="SUPFAM" id="SSF46785">
    <property type="entry name" value="Winged helix' DNA-binding domain"/>
    <property type="match status" value="1"/>
</dbReference>
<evidence type="ECO:0000256" key="2">
    <source>
        <dbReference type="ARBA" id="ARBA00022840"/>
    </source>
</evidence>
<dbReference type="GO" id="GO:0006355">
    <property type="term" value="P:regulation of DNA-templated transcription"/>
    <property type="evidence" value="ECO:0007669"/>
    <property type="project" value="InterPro"/>
</dbReference>
<evidence type="ECO:0000259" key="6">
    <source>
        <dbReference type="PROSITE" id="PS50045"/>
    </source>
</evidence>
<dbReference type="Gene3D" id="1.10.10.10">
    <property type="entry name" value="Winged helix-like DNA-binding domain superfamily/Winged helix DNA-binding domain"/>
    <property type="match status" value="1"/>
</dbReference>
<dbReference type="FunFam" id="3.40.50.300:FF:000006">
    <property type="entry name" value="DNA-binding transcriptional regulator NtrC"/>
    <property type="match status" value="1"/>
</dbReference>
<dbReference type="KEGG" id="toc:Toce_1779"/>
<accession>D9RYT9</accession>
<protein>
    <submittedName>
        <fullName evidence="7">Sigma54 specific transcriptional regulator</fullName>
    </submittedName>
</protein>
<proteinExistence type="predicted"/>
<dbReference type="Gene3D" id="1.10.8.60">
    <property type="match status" value="1"/>
</dbReference>
<evidence type="ECO:0000256" key="4">
    <source>
        <dbReference type="ARBA" id="ARBA00023125"/>
    </source>
</evidence>
<dbReference type="CDD" id="cd00009">
    <property type="entry name" value="AAA"/>
    <property type="match status" value="1"/>
</dbReference>
<dbReference type="InterPro" id="IPR036388">
    <property type="entry name" value="WH-like_DNA-bd_sf"/>
</dbReference>
<organism evidence="7 8">
    <name type="scientific">Thermosediminibacter oceani (strain ATCC BAA-1034 / DSM 16646 / JW/IW-1228P)</name>
    <dbReference type="NCBI Taxonomy" id="555079"/>
    <lineage>
        <taxon>Bacteria</taxon>
        <taxon>Bacillati</taxon>
        <taxon>Bacillota</taxon>
        <taxon>Clostridia</taxon>
        <taxon>Thermosediminibacterales</taxon>
        <taxon>Thermosediminibacteraceae</taxon>
        <taxon>Thermosediminibacter</taxon>
    </lineage>
</organism>
<dbReference type="Proteomes" id="UP000000272">
    <property type="component" value="Chromosome"/>
</dbReference>
<evidence type="ECO:0000313" key="8">
    <source>
        <dbReference type="Proteomes" id="UP000000272"/>
    </source>
</evidence>
<dbReference type="InterPro" id="IPR025943">
    <property type="entry name" value="Sigma_54_int_dom_ATP-bd_2"/>
</dbReference>
<gene>
    <name evidence="7" type="ordered locus">Toce_1779</name>
</gene>
<name>D9RYT9_THEOJ</name>
<dbReference type="InterPro" id="IPR058031">
    <property type="entry name" value="AAA_lid_NorR"/>
</dbReference>
<dbReference type="InterPro" id="IPR036390">
    <property type="entry name" value="WH_DNA-bd_sf"/>
</dbReference>
<dbReference type="InterPro" id="IPR003593">
    <property type="entry name" value="AAA+_ATPase"/>
</dbReference>
<keyword evidence="8" id="KW-1185">Reference proteome</keyword>
<dbReference type="PROSITE" id="PS00675">
    <property type="entry name" value="SIGMA54_INTERACT_1"/>
    <property type="match status" value="1"/>
</dbReference>
<reference evidence="7 8" key="1">
    <citation type="journal article" date="2010" name="Stand. Genomic Sci.">
        <title>Complete genome sequence of Thermosediminibacter oceani type strain (JW/IW-1228P).</title>
        <authorList>
            <person name="Pitluck S."/>
            <person name="Yasawong M."/>
            <person name="Munk C."/>
            <person name="Nolan M."/>
            <person name="Lapidus A."/>
            <person name="Lucas S."/>
            <person name="Glavina Del Rio T."/>
            <person name="Tice H."/>
            <person name="Cheng J.F."/>
            <person name="Bruce D."/>
            <person name="Detter C."/>
            <person name="Tapia R."/>
            <person name="Han C."/>
            <person name="Goodwin L."/>
            <person name="Liolios K."/>
            <person name="Ivanova N."/>
            <person name="Mavromatis K."/>
            <person name="Mikhailova N."/>
            <person name="Pati A."/>
            <person name="Chen A."/>
            <person name="Palaniappan K."/>
            <person name="Land M."/>
            <person name="Hauser L."/>
            <person name="Chang Y.J."/>
            <person name="Jeffries C.D."/>
            <person name="Rohde M."/>
            <person name="Spring S."/>
            <person name="Sikorski J."/>
            <person name="Goker M."/>
            <person name="Woyke T."/>
            <person name="Bristow J."/>
            <person name="Eisen J.A."/>
            <person name="Markowitz V."/>
            <person name="Hugenholtz P."/>
            <person name="Kyrpides N.C."/>
            <person name="Klenk H.P."/>
        </authorList>
    </citation>
    <scope>NUCLEOTIDE SEQUENCE [LARGE SCALE GENOMIC DNA]</scope>
    <source>
        <strain evidence="8">ATCC BAA-1034 / DSM 16646 / JW/IW-1228P</strain>
    </source>
</reference>
<dbReference type="SUPFAM" id="SSF52540">
    <property type="entry name" value="P-loop containing nucleoside triphosphate hydrolases"/>
    <property type="match status" value="1"/>
</dbReference>
<dbReference type="EMBL" id="CP002131">
    <property type="protein sequence ID" value="ADL08513.1"/>
    <property type="molecule type" value="Genomic_DNA"/>
</dbReference>
<dbReference type="Gene3D" id="3.40.50.300">
    <property type="entry name" value="P-loop containing nucleotide triphosphate hydrolases"/>
    <property type="match status" value="1"/>
</dbReference>
<dbReference type="InterPro" id="IPR013668">
    <property type="entry name" value="RNase_R_HTH_12"/>
</dbReference>
<dbReference type="HOGENOM" id="CLU_000445_0_7_9"/>
<dbReference type="InterPro" id="IPR025662">
    <property type="entry name" value="Sigma_54_int_dom_ATP-bd_1"/>
</dbReference>
<dbReference type="PANTHER" id="PTHR32071:SF57">
    <property type="entry name" value="C4-DICARBOXYLATE TRANSPORT TRANSCRIPTIONAL REGULATORY PROTEIN DCTD"/>
    <property type="match status" value="1"/>
</dbReference>
<dbReference type="Pfam" id="PF25601">
    <property type="entry name" value="AAA_lid_14"/>
    <property type="match status" value="1"/>
</dbReference>
<dbReference type="PROSITE" id="PS00688">
    <property type="entry name" value="SIGMA54_INTERACT_3"/>
    <property type="match status" value="1"/>
</dbReference>
<keyword evidence="2" id="KW-0067">ATP-binding</keyword>
<evidence type="ECO:0000256" key="5">
    <source>
        <dbReference type="ARBA" id="ARBA00023163"/>
    </source>
</evidence>
<dbReference type="SMART" id="SM00382">
    <property type="entry name" value="AAA"/>
    <property type="match status" value="1"/>
</dbReference>
<dbReference type="PROSITE" id="PS50045">
    <property type="entry name" value="SIGMA54_INTERACT_4"/>
    <property type="match status" value="1"/>
</dbReference>
<dbReference type="Pfam" id="PF00158">
    <property type="entry name" value="Sigma54_activat"/>
    <property type="match status" value="1"/>
</dbReference>
<dbReference type="AlphaFoldDB" id="D9RYT9"/>
<dbReference type="PANTHER" id="PTHR32071">
    <property type="entry name" value="TRANSCRIPTIONAL REGULATORY PROTEIN"/>
    <property type="match status" value="1"/>
</dbReference>
<dbReference type="Pfam" id="PF08461">
    <property type="entry name" value="WHD_RNase_R"/>
    <property type="match status" value="1"/>
</dbReference>
<dbReference type="OrthoDB" id="9803970at2"/>
<dbReference type="RefSeq" id="WP_013276535.1">
    <property type="nucleotide sequence ID" value="NC_014377.1"/>
</dbReference>
<dbReference type="InterPro" id="IPR002078">
    <property type="entry name" value="Sigma_54_int"/>
</dbReference>
<dbReference type="InterPro" id="IPR027417">
    <property type="entry name" value="P-loop_NTPase"/>
</dbReference>
<dbReference type="eggNOG" id="COG3829">
    <property type="taxonomic scope" value="Bacteria"/>
</dbReference>
<keyword evidence="4" id="KW-0238">DNA-binding</keyword>
<feature type="domain" description="Sigma-54 factor interaction" evidence="6">
    <location>
        <begin position="15"/>
        <end position="246"/>
    </location>
</feature>
<evidence type="ECO:0000256" key="3">
    <source>
        <dbReference type="ARBA" id="ARBA00023015"/>
    </source>
</evidence>
<dbReference type="GO" id="GO:0003677">
    <property type="term" value="F:DNA binding"/>
    <property type="evidence" value="ECO:0007669"/>
    <property type="project" value="UniProtKB-KW"/>
</dbReference>
<dbReference type="GO" id="GO:0005524">
    <property type="term" value="F:ATP binding"/>
    <property type="evidence" value="ECO:0007669"/>
    <property type="project" value="UniProtKB-KW"/>
</dbReference>
<dbReference type="STRING" id="555079.Toce_1779"/>
<dbReference type="PROSITE" id="PS00676">
    <property type="entry name" value="SIGMA54_INTERACT_2"/>
    <property type="match status" value="1"/>
</dbReference>
<evidence type="ECO:0000313" key="7">
    <source>
        <dbReference type="EMBL" id="ADL08513.1"/>
    </source>
</evidence>
<keyword evidence="1" id="KW-0547">Nucleotide-binding</keyword>
<evidence type="ECO:0000256" key="1">
    <source>
        <dbReference type="ARBA" id="ARBA00022741"/>
    </source>
</evidence>